<feature type="region of interest" description="Disordered" evidence="1">
    <location>
        <begin position="212"/>
        <end position="253"/>
    </location>
</feature>
<feature type="compositionally biased region" description="Acidic residues" evidence="1">
    <location>
        <begin position="175"/>
        <end position="186"/>
    </location>
</feature>
<comment type="caution">
    <text evidence="2">The sequence shown here is derived from an EMBL/GenBank/DDBJ whole genome shotgun (WGS) entry which is preliminary data.</text>
</comment>
<feature type="region of interest" description="Disordered" evidence="1">
    <location>
        <begin position="273"/>
        <end position="293"/>
    </location>
</feature>
<evidence type="ECO:0000313" key="3">
    <source>
        <dbReference type="Proteomes" id="UP000275267"/>
    </source>
</evidence>
<evidence type="ECO:0000313" key="2">
    <source>
        <dbReference type="EMBL" id="RLN28554.1"/>
    </source>
</evidence>
<evidence type="ECO:0000256" key="1">
    <source>
        <dbReference type="SAM" id="MobiDB-lite"/>
    </source>
</evidence>
<evidence type="ECO:0008006" key="4">
    <source>
        <dbReference type="Google" id="ProtNLM"/>
    </source>
</evidence>
<feature type="compositionally biased region" description="Basic and acidic residues" evidence="1">
    <location>
        <begin position="188"/>
        <end position="197"/>
    </location>
</feature>
<proteinExistence type="predicted"/>
<keyword evidence="3" id="KW-1185">Reference proteome</keyword>
<dbReference type="PANTHER" id="PTHR33929:SF7">
    <property type="entry name" value="OS05G0584400 PROTEIN"/>
    <property type="match status" value="1"/>
</dbReference>
<sequence>MQLQVLRLLAARRAVSTTITAPASSEAPDSDAEPEEEDEGPFFDLDFSASSVRASSSSAGSASSGSESDDAFTELDFIISLHRSRSASPSYDALFFGAGLAPPPPPPPLPQLKFCASEPSAKATTGPQARYGSKLGGGLRTLSFGARKAAFYGGRPSFARSSSSARSLRLFMESPADDEEEEEATEQPEPRRAPSRDVIRRYLTKISRRLRSVRPRSAGGEARGLRRLRKSRSASAAVKLAGPAPSRRDDSLVEKQDGIASAIAHCKESLHRASLSECDSPLLRSRSDPGKCN</sequence>
<dbReference type="STRING" id="4540.A0A3L6SZG9"/>
<dbReference type="PANTHER" id="PTHR33929">
    <property type="entry name" value="MEMBRANE-ASSOCIATED KINASE REGULATOR 2-RELATED"/>
    <property type="match status" value="1"/>
</dbReference>
<organism evidence="2 3">
    <name type="scientific">Panicum miliaceum</name>
    <name type="common">Proso millet</name>
    <name type="synonym">Broomcorn millet</name>
    <dbReference type="NCBI Taxonomy" id="4540"/>
    <lineage>
        <taxon>Eukaryota</taxon>
        <taxon>Viridiplantae</taxon>
        <taxon>Streptophyta</taxon>
        <taxon>Embryophyta</taxon>
        <taxon>Tracheophyta</taxon>
        <taxon>Spermatophyta</taxon>
        <taxon>Magnoliopsida</taxon>
        <taxon>Liliopsida</taxon>
        <taxon>Poales</taxon>
        <taxon>Poaceae</taxon>
        <taxon>PACMAD clade</taxon>
        <taxon>Panicoideae</taxon>
        <taxon>Panicodae</taxon>
        <taxon>Paniceae</taxon>
        <taxon>Panicinae</taxon>
        <taxon>Panicum</taxon>
        <taxon>Panicum sect. Panicum</taxon>
    </lineage>
</organism>
<reference evidence="3" key="1">
    <citation type="journal article" date="2019" name="Nat. Commun.">
        <title>The genome of broomcorn millet.</title>
        <authorList>
            <person name="Zou C."/>
            <person name="Miki D."/>
            <person name="Li D."/>
            <person name="Tang Q."/>
            <person name="Xiao L."/>
            <person name="Rajput S."/>
            <person name="Deng P."/>
            <person name="Jia W."/>
            <person name="Huang R."/>
            <person name="Zhang M."/>
            <person name="Sun Y."/>
            <person name="Hu J."/>
            <person name="Fu X."/>
            <person name="Schnable P.S."/>
            <person name="Li F."/>
            <person name="Zhang H."/>
            <person name="Feng B."/>
            <person name="Zhu X."/>
            <person name="Liu R."/>
            <person name="Schnable J.C."/>
            <person name="Zhu J.-K."/>
            <person name="Zhang H."/>
        </authorList>
    </citation>
    <scope>NUCLEOTIDE SEQUENCE [LARGE SCALE GENOMIC DNA]</scope>
</reference>
<dbReference type="OrthoDB" id="689803at2759"/>
<feature type="region of interest" description="Disordered" evidence="1">
    <location>
        <begin position="18"/>
        <end position="45"/>
    </location>
</feature>
<gene>
    <name evidence="2" type="ORF">C2845_PM05G27830</name>
</gene>
<dbReference type="InterPro" id="IPR039619">
    <property type="entry name" value="MAKR2/5"/>
</dbReference>
<dbReference type="Proteomes" id="UP000275267">
    <property type="component" value="Unassembled WGS sequence"/>
</dbReference>
<protein>
    <recommendedName>
        <fullName evidence="4">Membrane-associated kinase regulator 2</fullName>
    </recommendedName>
</protein>
<dbReference type="GO" id="GO:0005886">
    <property type="term" value="C:plasma membrane"/>
    <property type="evidence" value="ECO:0007669"/>
    <property type="project" value="InterPro"/>
</dbReference>
<feature type="compositionally biased region" description="Acidic residues" evidence="1">
    <location>
        <begin position="28"/>
        <end position="41"/>
    </location>
</feature>
<name>A0A3L6SZG9_PANMI</name>
<accession>A0A3L6SZG9</accession>
<dbReference type="EMBL" id="PQIB02000003">
    <property type="protein sequence ID" value="RLN28554.1"/>
    <property type="molecule type" value="Genomic_DNA"/>
</dbReference>
<dbReference type="AlphaFoldDB" id="A0A3L6SZG9"/>
<feature type="region of interest" description="Disordered" evidence="1">
    <location>
        <begin position="174"/>
        <end position="197"/>
    </location>
</feature>